<dbReference type="Proteomes" id="UP000520156">
    <property type="component" value="Unassembled WGS sequence"/>
</dbReference>
<evidence type="ECO:0000256" key="1">
    <source>
        <dbReference type="SAM" id="SignalP"/>
    </source>
</evidence>
<proteinExistence type="predicted"/>
<dbReference type="EMBL" id="JACLAU010000005">
    <property type="protein sequence ID" value="MBC2651201.1"/>
    <property type="molecule type" value="Genomic_DNA"/>
</dbReference>
<dbReference type="AlphaFoldDB" id="A0A7X1KBE0"/>
<name>A0A7X1KBE0_9SPHN</name>
<dbReference type="PROSITE" id="PS51318">
    <property type="entry name" value="TAT"/>
    <property type="match status" value="1"/>
</dbReference>
<reference evidence="2 3" key="1">
    <citation type="submission" date="2020-08" db="EMBL/GenBank/DDBJ databases">
        <title>The genome sequence of Novosphingobium flavum 4Y4.</title>
        <authorList>
            <person name="Liu Y."/>
        </authorList>
    </citation>
    <scope>NUCLEOTIDE SEQUENCE [LARGE SCALE GENOMIC DNA]</scope>
    <source>
        <strain evidence="2 3">4Y4</strain>
    </source>
</reference>
<dbReference type="RefSeq" id="WP_185682616.1">
    <property type="nucleotide sequence ID" value="NZ_JACLAU010000005.1"/>
</dbReference>
<feature type="chain" id="PRO_5030996261" description="Twin-arginine translocation signal domain-containing protein" evidence="1">
    <location>
        <begin position="28"/>
        <end position="116"/>
    </location>
</feature>
<organism evidence="2 3">
    <name type="scientific">Novosphingobium aerophilum</name>
    <dbReference type="NCBI Taxonomy" id="2839843"/>
    <lineage>
        <taxon>Bacteria</taxon>
        <taxon>Pseudomonadati</taxon>
        <taxon>Pseudomonadota</taxon>
        <taxon>Alphaproteobacteria</taxon>
        <taxon>Sphingomonadales</taxon>
        <taxon>Sphingomonadaceae</taxon>
        <taxon>Novosphingobium</taxon>
    </lineage>
</organism>
<keyword evidence="3" id="KW-1185">Reference proteome</keyword>
<keyword evidence="1" id="KW-0732">Signal</keyword>
<accession>A0A7X1KBE0</accession>
<dbReference type="InterPro" id="IPR006311">
    <property type="entry name" value="TAT_signal"/>
</dbReference>
<comment type="caution">
    <text evidence="2">The sequence shown here is derived from an EMBL/GenBank/DDBJ whole genome shotgun (WGS) entry which is preliminary data.</text>
</comment>
<protein>
    <recommendedName>
        <fullName evidence="4">Twin-arginine translocation signal domain-containing protein</fullName>
    </recommendedName>
</protein>
<evidence type="ECO:0000313" key="3">
    <source>
        <dbReference type="Proteomes" id="UP000520156"/>
    </source>
</evidence>
<evidence type="ECO:0000313" key="2">
    <source>
        <dbReference type="EMBL" id="MBC2651201.1"/>
    </source>
</evidence>
<sequence>MRLDRRKFVKASAAVSALSGLGATARAATQAPALVIYDSRLSESCAFADRHGALKFDIAAEHGQLWRGMRSGLPAGRVIGLTRWSDLVIVRGYAGEQGKRLRHHRKLGRLFVWELV</sequence>
<gene>
    <name evidence="2" type="ORF">H7F49_05760</name>
</gene>
<evidence type="ECO:0008006" key="4">
    <source>
        <dbReference type="Google" id="ProtNLM"/>
    </source>
</evidence>
<feature type="signal peptide" evidence="1">
    <location>
        <begin position="1"/>
        <end position="27"/>
    </location>
</feature>